<dbReference type="PROSITE" id="PS50109">
    <property type="entry name" value="HIS_KIN"/>
    <property type="match status" value="1"/>
</dbReference>
<evidence type="ECO:0000256" key="8">
    <source>
        <dbReference type="ARBA" id="ARBA00022777"/>
    </source>
</evidence>
<evidence type="ECO:0000256" key="10">
    <source>
        <dbReference type="ARBA" id="ARBA00023012"/>
    </source>
</evidence>
<keyword evidence="13" id="KW-0804">Transcription</keyword>
<protein>
    <recommendedName>
        <fullName evidence="3">histidine kinase</fullName>
        <ecNumber evidence="3">2.7.13.3</ecNumber>
    </recommendedName>
</protein>
<evidence type="ECO:0000313" key="20">
    <source>
        <dbReference type="Proteomes" id="UP000427769"/>
    </source>
</evidence>
<dbReference type="SUPFAM" id="SSF55785">
    <property type="entry name" value="PYP-like sensor domain (PAS domain)"/>
    <property type="match status" value="1"/>
</dbReference>
<keyword evidence="20" id="KW-1185">Reference proteome</keyword>
<feature type="coiled-coil region" evidence="15">
    <location>
        <begin position="118"/>
        <end position="145"/>
    </location>
</feature>
<evidence type="ECO:0000313" key="19">
    <source>
        <dbReference type="EMBL" id="BBO76747.1"/>
    </source>
</evidence>
<keyword evidence="8 19" id="KW-0418">Kinase</keyword>
<dbReference type="RefSeq" id="WP_155305552.1">
    <property type="nucleotide sequence ID" value="NZ_AP021875.1"/>
</dbReference>
<dbReference type="PANTHER" id="PTHR43547">
    <property type="entry name" value="TWO-COMPONENT HISTIDINE KINASE"/>
    <property type="match status" value="1"/>
</dbReference>
<organism evidence="19 20">
    <name type="scientific">Desulfosarcina widdelii</name>
    <dbReference type="NCBI Taxonomy" id="947919"/>
    <lineage>
        <taxon>Bacteria</taxon>
        <taxon>Pseudomonadati</taxon>
        <taxon>Thermodesulfobacteriota</taxon>
        <taxon>Desulfobacteria</taxon>
        <taxon>Desulfobacterales</taxon>
        <taxon>Desulfosarcinaceae</taxon>
        <taxon>Desulfosarcina</taxon>
    </lineage>
</organism>
<dbReference type="SMART" id="SM00091">
    <property type="entry name" value="PAS"/>
    <property type="match status" value="1"/>
</dbReference>
<evidence type="ECO:0000256" key="9">
    <source>
        <dbReference type="ARBA" id="ARBA00022840"/>
    </source>
</evidence>
<evidence type="ECO:0000256" key="15">
    <source>
        <dbReference type="SAM" id="Coils"/>
    </source>
</evidence>
<dbReference type="InterPro" id="IPR011006">
    <property type="entry name" value="CheY-like_superfamily"/>
</dbReference>
<gene>
    <name evidence="19" type="ORF">DSCW_41640</name>
</gene>
<dbReference type="InterPro" id="IPR004358">
    <property type="entry name" value="Sig_transdc_His_kin-like_C"/>
</dbReference>
<evidence type="ECO:0000256" key="7">
    <source>
        <dbReference type="ARBA" id="ARBA00022741"/>
    </source>
</evidence>
<evidence type="ECO:0000256" key="5">
    <source>
        <dbReference type="ARBA" id="ARBA00022553"/>
    </source>
</evidence>
<dbReference type="GO" id="GO:0005524">
    <property type="term" value="F:ATP binding"/>
    <property type="evidence" value="ECO:0007669"/>
    <property type="project" value="UniProtKB-KW"/>
</dbReference>
<dbReference type="GO" id="GO:0006355">
    <property type="term" value="P:regulation of DNA-templated transcription"/>
    <property type="evidence" value="ECO:0007669"/>
    <property type="project" value="InterPro"/>
</dbReference>
<dbReference type="InterPro" id="IPR036890">
    <property type="entry name" value="HATPase_C_sf"/>
</dbReference>
<keyword evidence="4" id="KW-1003">Cell membrane</keyword>
<evidence type="ECO:0000256" key="14">
    <source>
        <dbReference type="PROSITE-ProRule" id="PRU00169"/>
    </source>
</evidence>
<dbReference type="Gene3D" id="3.30.450.20">
    <property type="entry name" value="PAS domain"/>
    <property type="match status" value="1"/>
</dbReference>
<dbReference type="AlphaFoldDB" id="A0A5K7ZL65"/>
<evidence type="ECO:0000256" key="12">
    <source>
        <dbReference type="ARBA" id="ARBA00023136"/>
    </source>
</evidence>
<evidence type="ECO:0000259" key="16">
    <source>
        <dbReference type="PROSITE" id="PS50109"/>
    </source>
</evidence>
<sequence>MQSTPDPLTVLVVDDEKGIRDGSERIISRMDCHVLTAKNGEEGLDRIAKNDVAIVLLDLKMPGIDGMEVLKKIQGMERDILVIVITGFATIETAIEAMKRGAYDFIPKPFEPDQLRIVVNRAREKIQLKKEAQNLERQRRQTLADLGMEQSRIRTIIDSLPTGIVVTDAEARVVLMNPVFRRQLNLETGVEIGAEISAYISDGELCRLIGEISSGCHVDFDDIPSVEFSVGEDRFLMARGRPVLGERKQCLGAVVTIVDITNMKVLDRLKSEFVAKVSHELRSPLSTIHEQLALVINDLMGQLSESEEHLLSRAKEKTQGLISTIGDLLDLSRIESGSTQQEPKPVQLEELLGNIVDFLGTRAKNKNQKLALEAPDEPLPTIKADPLALESIFGNLITNAINYTQEGGAVTVQVDTTGIHLRVRVADNGFGIEERYLDKIFDRFFRVKNDKTRFITGTGLGLPIVKGLVEALKGRISVESEPDKGTTFTVLLPVD</sequence>
<keyword evidence="9" id="KW-0067">ATP-binding</keyword>
<evidence type="ECO:0000259" key="18">
    <source>
        <dbReference type="PROSITE" id="PS50112"/>
    </source>
</evidence>
<keyword evidence="11" id="KW-0805">Transcription regulation</keyword>
<dbReference type="InterPro" id="IPR013767">
    <property type="entry name" value="PAS_fold"/>
</dbReference>
<dbReference type="Pfam" id="PF00072">
    <property type="entry name" value="Response_reg"/>
    <property type="match status" value="1"/>
</dbReference>
<dbReference type="PROSITE" id="PS50112">
    <property type="entry name" value="PAS"/>
    <property type="match status" value="1"/>
</dbReference>
<dbReference type="CDD" id="cd00075">
    <property type="entry name" value="HATPase"/>
    <property type="match status" value="1"/>
</dbReference>
<dbReference type="PROSITE" id="PS50110">
    <property type="entry name" value="RESPONSE_REGULATORY"/>
    <property type="match status" value="1"/>
</dbReference>
<dbReference type="Pfam" id="PF00512">
    <property type="entry name" value="HisKA"/>
    <property type="match status" value="1"/>
</dbReference>
<dbReference type="InterPro" id="IPR036097">
    <property type="entry name" value="HisK_dim/P_sf"/>
</dbReference>
<feature type="domain" description="Response regulatory" evidence="17">
    <location>
        <begin position="9"/>
        <end position="123"/>
    </location>
</feature>
<dbReference type="Gene3D" id="3.40.50.2300">
    <property type="match status" value="1"/>
</dbReference>
<name>A0A5K7ZL65_9BACT</name>
<dbReference type="SMART" id="SM00388">
    <property type="entry name" value="HisKA"/>
    <property type="match status" value="1"/>
</dbReference>
<dbReference type="SUPFAM" id="SSF47384">
    <property type="entry name" value="Homodimeric domain of signal transducing histidine kinase"/>
    <property type="match status" value="1"/>
</dbReference>
<dbReference type="Pfam" id="PF00989">
    <property type="entry name" value="PAS"/>
    <property type="match status" value="1"/>
</dbReference>
<evidence type="ECO:0000256" key="4">
    <source>
        <dbReference type="ARBA" id="ARBA00022475"/>
    </source>
</evidence>
<dbReference type="PRINTS" id="PR00344">
    <property type="entry name" value="BCTRLSENSOR"/>
</dbReference>
<proteinExistence type="predicted"/>
<dbReference type="GO" id="GO:0000155">
    <property type="term" value="F:phosphorelay sensor kinase activity"/>
    <property type="evidence" value="ECO:0007669"/>
    <property type="project" value="InterPro"/>
</dbReference>
<evidence type="ECO:0000256" key="3">
    <source>
        <dbReference type="ARBA" id="ARBA00012438"/>
    </source>
</evidence>
<comment type="catalytic activity">
    <reaction evidence="1">
        <text>ATP + protein L-histidine = ADP + protein N-phospho-L-histidine.</text>
        <dbReference type="EC" id="2.7.13.3"/>
    </reaction>
</comment>
<evidence type="ECO:0000256" key="6">
    <source>
        <dbReference type="ARBA" id="ARBA00022679"/>
    </source>
</evidence>
<evidence type="ECO:0000256" key="1">
    <source>
        <dbReference type="ARBA" id="ARBA00000085"/>
    </source>
</evidence>
<keyword evidence="7" id="KW-0547">Nucleotide-binding</keyword>
<keyword evidence="15" id="KW-0175">Coiled coil</keyword>
<dbReference type="EC" id="2.7.13.3" evidence="3"/>
<feature type="domain" description="PAS" evidence="18">
    <location>
        <begin position="149"/>
        <end position="187"/>
    </location>
</feature>
<dbReference type="InterPro" id="IPR005467">
    <property type="entry name" value="His_kinase_dom"/>
</dbReference>
<accession>A0A5K7ZL65</accession>
<comment type="subcellular location">
    <subcellularLocation>
        <location evidence="2">Cell membrane</location>
    </subcellularLocation>
</comment>
<evidence type="ECO:0000259" key="17">
    <source>
        <dbReference type="PROSITE" id="PS50110"/>
    </source>
</evidence>
<dbReference type="KEGG" id="dwd:DSCW_41640"/>
<keyword evidence="10" id="KW-0902">Two-component regulatory system</keyword>
<dbReference type="InterPro" id="IPR003661">
    <property type="entry name" value="HisK_dim/P_dom"/>
</dbReference>
<evidence type="ECO:0000256" key="2">
    <source>
        <dbReference type="ARBA" id="ARBA00004236"/>
    </source>
</evidence>
<dbReference type="InterPro" id="IPR000014">
    <property type="entry name" value="PAS"/>
</dbReference>
<dbReference type="Pfam" id="PF02518">
    <property type="entry name" value="HATPase_c"/>
    <property type="match status" value="1"/>
</dbReference>
<dbReference type="InterPro" id="IPR001789">
    <property type="entry name" value="Sig_transdc_resp-reg_receiver"/>
</dbReference>
<dbReference type="InterPro" id="IPR035965">
    <property type="entry name" value="PAS-like_dom_sf"/>
</dbReference>
<dbReference type="PANTHER" id="PTHR43547:SF2">
    <property type="entry name" value="HYBRID SIGNAL TRANSDUCTION HISTIDINE KINASE C"/>
    <property type="match status" value="1"/>
</dbReference>
<dbReference type="InterPro" id="IPR003594">
    <property type="entry name" value="HATPase_dom"/>
</dbReference>
<dbReference type="Proteomes" id="UP000427769">
    <property type="component" value="Chromosome"/>
</dbReference>
<reference evidence="19 20" key="1">
    <citation type="submission" date="2019-11" db="EMBL/GenBank/DDBJ databases">
        <title>Comparative genomics of hydrocarbon-degrading Desulfosarcina strains.</title>
        <authorList>
            <person name="Watanabe M."/>
            <person name="Kojima H."/>
            <person name="Fukui M."/>
        </authorList>
    </citation>
    <scope>NUCLEOTIDE SEQUENCE [LARGE SCALE GENOMIC DNA]</scope>
    <source>
        <strain evidence="19 20">PP31</strain>
    </source>
</reference>
<dbReference type="EMBL" id="AP021875">
    <property type="protein sequence ID" value="BBO76747.1"/>
    <property type="molecule type" value="Genomic_DNA"/>
</dbReference>
<dbReference type="SMART" id="SM00448">
    <property type="entry name" value="REC"/>
    <property type="match status" value="1"/>
</dbReference>
<dbReference type="CDD" id="cd00082">
    <property type="entry name" value="HisKA"/>
    <property type="match status" value="1"/>
</dbReference>
<keyword evidence="5 14" id="KW-0597">Phosphoprotein</keyword>
<dbReference type="Gene3D" id="1.10.287.130">
    <property type="match status" value="1"/>
</dbReference>
<keyword evidence="6" id="KW-0808">Transferase</keyword>
<dbReference type="GO" id="GO:0005886">
    <property type="term" value="C:plasma membrane"/>
    <property type="evidence" value="ECO:0007669"/>
    <property type="project" value="UniProtKB-SubCell"/>
</dbReference>
<dbReference type="FunFam" id="3.40.50.2300:FF:000018">
    <property type="entry name" value="DNA-binding transcriptional regulator NtrC"/>
    <property type="match status" value="1"/>
</dbReference>
<dbReference type="OrthoDB" id="5342753at2"/>
<dbReference type="SMART" id="SM00387">
    <property type="entry name" value="HATPase_c"/>
    <property type="match status" value="1"/>
</dbReference>
<evidence type="ECO:0000256" key="11">
    <source>
        <dbReference type="ARBA" id="ARBA00023015"/>
    </source>
</evidence>
<dbReference type="SUPFAM" id="SSF55874">
    <property type="entry name" value="ATPase domain of HSP90 chaperone/DNA topoisomerase II/histidine kinase"/>
    <property type="match status" value="1"/>
</dbReference>
<dbReference type="SUPFAM" id="SSF52172">
    <property type="entry name" value="CheY-like"/>
    <property type="match status" value="1"/>
</dbReference>
<feature type="domain" description="Histidine kinase" evidence="16">
    <location>
        <begin position="276"/>
        <end position="495"/>
    </location>
</feature>
<dbReference type="Gene3D" id="3.30.565.10">
    <property type="entry name" value="Histidine kinase-like ATPase, C-terminal domain"/>
    <property type="match status" value="1"/>
</dbReference>
<dbReference type="FunFam" id="3.30.565.10:FF:000023">
    <property type="entry name" value="PAS domain-containing sensor histidine kinase"/>
    <property type="match status" value="1"/>
</dbReference>
<feature type="modified residue" description="4-aspartylphosphate" evidence="14">
    <location>
        <position position="58"/>
    </location>
</feature>
<keyword evidence="12" id="KW-0472">Membrane</keyword>
<evidence type="ECO:0000256" key="13">
    <source>
        <dbReference type="ARBA" id="ARBA00023163"/>
    </source>
</evidence>